<sequence>MNWSTERLPLWPDSWRSDAALLRRARAGEKAASDQLIKRLLPQAHALAWRLTGHAADSDDVVQEAFCRLWQHGGGFEGRAQLSTWFLGIVRNLCMDRFRRSRPQADETEMDALADDRPTPEQRWQTVAREGALHRALAQLPARQRAALMMWAWQEYDVAAIARELGIAENAAHQLLFRARARLRMLLSGESDDE</sequence>
<dbReference type="Pfam" id="PF04542">
    <property type="entry name" value="Sigma70_r2"/>
    <property type="match status" value="1"/>
</dbReference>
<dbReference type="InterPro" id="IPR013324">
    <property type="entry name" value="RNA_pol_sigma_r3/r4-like"/>
</dbReference>
<dbReference type="RefSeq" id="WP_008059021.1">
    <property type="nucleotide sequence ID" value="NZ_AFHG01000030.1"/>
</dbReference>
<feature type="domain" description="RNA polymerase sigma factor 70 region 4 type 2" evidence="7">
    <location>
        <begin position="132"/>
        <end position="183"/>
    </location>
</feature>
<protein>
    <submittedName>
        <fullName evidence="8">ECF-family RNA polymerase sigma factor</fullName>
    </submittedName>
</protein>
<dbReference type="STRING" id="1000565.METUNv1_00789"/>
<comment type="similarity">
    <text evidence="1">Belongs to the sigma-70 factor family. ECF subfamily.</text>
</comment>
<dbReference type="NCBIfam" id="TIGR02937">
    <property type="entry name" value="sigma70-ECF"/>
    <property type="match status" value="1"/>
</dbReference>
<dbReference type="Gene3D" id="1.10.10.10">
    <property type="entry name" value="Winged helix-like DNA-binding domain superfamily/Winged helix DNA-binding domain"/>
    <property type="match status" value="1"/>
</dbReference>
<evidence type="ECO:0000313" key="9">
    <source>
        <dbReference type="Proteomes" id="UP000005019"/>
    </source>
</evidence>
<dbReference type="InterPro" id="IPR036388">
    <property type="entry name" value="WH-like_DNA-bd_sf"/>
</dbReference>
<dbReference type="AlphaFoldDB" id="F5R8Y7"/>
<name>F5R8Y7_METUF</name>
<evidence type="ECO:0000313" key="8">
    <source>
        <dbReference type="EMBL" id="EGK72954.1"/>
    </source>
</evidence>
<comment type="caution">
    <text evidence="8">The sequence shown here is derived from an EMBL/GenBank/DDBJ whole genome shotgun (WGS) entry which is preliminary data.</text>
</comment>
<dbReference type="PANTHER" id="PTHR43133">
    <property type="entry name" value="RNA POLYMERASE ECF-TYPE SIGMA FACTO"/>
    <property type="match status" value="1"/>
</dbReference>
<gene>
    <name evidence="8" type="ORF">METUNv1_00789</name>
</gene>
<dbReference type="InterPro" id="IPR039425">
    <property type="entry name" value="RNA_pol_sigma-70-like"/>
</dbReference>
<dbReference type="InterPro" id="IPR013325">
    <property type="entry name" value="RNA_pol_sigma_r2"/>
</dbReference>
<evidence type="ECO:0000259" key="6">
    <source>
        <dbReference type="Pfam" id="PF04542"/>
    </source>
</evidence>
<dbReference type="GO" id="GO:0006352">
    <property type="term" value="P:DNA-templated transcription initiation"/>
    <property type="evidence" value="ECO:0007669"/>
    <property type="project" value="InterPro"/>
</dbReference>
<evidence type="ECO:0000256" key="5">
    <source>
        <dbReference type="ARBA" id="ARBA00023163"/>
    </source>
</evidence>
<dbReference type="Proteomes" id="UP000005019">
    <property type="component" value="Unassembled WGS sequence"/>
</dbReference>
<evidence type="ECO:0000256" key="4">
    <source>
        <dbReference type="ARBA" id="ARBA00023125"/>
    </source>
</evidence>
<keyword evidence="3" id="KW-0731">Sigma factor</keyword>
<evidence type="ECO:0000256" key="3">
    <source>
        <dbReference type="ARBA" id="ARBA00023082"/>
    </source>
</evidence>
<dbReference type="PANTHER" id="PTHR43133:SF8">
    <property type="entry name" value="RNA POLYMERASE SIGMA FACTOR HI_1459-RELATED"/>
    <property type="match status" value="1"/>
</dbReference>
<dbReference type="InterPro" id="IPR014284">
    <property type="entry name" value="RNA_pol_sigma-70_dom"/>
</dbReference>
<accession>F5R8Y7</accession>
<dbReference type="Pfam" id="PF08281">
    <property type="entry name" value="Sigma70_r4_2"/>
    <property type="match status" value="1"/>
</dbReference>
<evidence type="ECO:0000259" key="7">
    <source>
        <dbReference type="Pfam" id="PF08281"/>
    </source>
</evidence>
<dbReference type="SUPFAM" id="SSF88659">
    <property type="entry name" value="Sigma3 and sigma4 domains of RNA polymerase sigma factors"/>
    <property type="match status" value="1"/>
</dbReference>
<dbReference type="InterPro" id="IPR007627">
    <property type="entry name" value="RNA_pol_sigma70_r2"/>
</dbReference>
<organism evidence="8 9">
    <name type="scientific">Methyloversatilis universalis (strain ATCC BAA-1314 / DSM 25237 / JCM 13912 / CCUG 52030 / FAM5)</name>
    <dbReference type="NCBI Taxonomy" id="1000565"/>
    <lineage>
        <taxon>Bacteria</taxon>
        <taxon>Pseudomonadati</taxon>
        <taxon>Pseudomonadota</taxon>
        <taxon>Betaproteobacteria</taxon>
        <taxon>Nitrosomonadales</taxon>
        <taxon>Sterolibacteriaceae</taxon>
        <taxon>Methyloversatilis</taxon>
    </lineage>
</organism>
<proteinExistence type="inferred from homology"/>
<dbReference type="OrthoDB" id="9784272at2"/>
<keyword evidence="4" id="KW-0238">DNA-binding</keyword>
<dbReference type="CDD" id="cd06171">
    <property type="entry name" value="Sigma70_r4"/>
    <property type="match status" value="1"/>
</dbReference>
<dbReference type="InterPro" id="IPR013249">
    <property type="entry name" value="RNA_pol_sigma70_r4_t2"/>
</dbReference>
<evidence type="ECO:0000256" key="2">
    <source>
        <dbReference type="ARBA" id="ARBA00023015"/>
    </source>
</evidence>
<dbReference type="GO" id="GO:0016987">
    <property type="term" value="F:sigma factor activity"/>
    <property type="evidence" value="ECO:0007669"/>
    <property type="project" value="UniProtKB-KW"/>
</dbReference>
<keyword evidence="2" id="KW-0805">Transcription regulation</keyword>
<evidence type="ECO:0000256" key="1">
    <source>
        <dbReference type="ARBA" id="ARBA00010641"/>
    </source>
</evidence>
<keyword evidence="9" id="KW-1185">Reference proteome</keyword>
<dbReference type="Gene3D" id="1.10.1740.10">
    <property type="match status" value="1"/>
</dbReference>
<dbReference type="GO" id="GO:0003677">
    <property type="term" value="F:DNA binding"/>
    <property type="evidence" value="ECO:0007669"/>
    <property type="project" value="UniProtKB-KW"/>
</dbReference>
<dbReference type="eggNOG" id="COG1595">
    <property type="taxonomic scope" value="Bacteria"/>
</dbReference>
<keyword evidence="5" id="KW-0804">Transcription</keyword>
<reference evidence="8 9" key="1">
    <citation type="journal article" date="2011" name="J. Bacteriol.">
        <title>Genome sequence of Methyloversatilis universalis FAM5T, a methylotrophic representative of the order Rhodocyclales.</title>
        <authorList>
            <person name="Kittichotirat W."/>
            <person name="Good N.M."/>
            <person name="Hall R."/>
            <person name="Bringel F."/>
            <person name="Lajus A."/>
            <person name="Medigue C."/>
            <person name="Smalley N.E."/>
            <person name="Beck D."/>
            <person name="Bumgarner R."/>
            <person name="Vuilleumier S."/>
            <person name="Kalyuzhnaya M.G."/>
        </authorList>
    </citation>
    <scope>NUCLEOTIDE SEQUENCE [LARGE SCALE GENOMIC DNA]</scope>
    <source>
        <strain evidence="9">ATCC BAA-1314 / JCM 13912 / FAM5</strain>
    </source>
</reference>
<dbReference type="SUPFAM" id="SSF88946">
    <property type="entry name" value="Sigma2 domain of RNA polymerase sigma factors"/>
    <property type="match status" value="1"/>
</dbReference>
<dbReference type="EMBL" id="AFHG01000030">
    <property type="protein sequence ID" value="EGK72954.1"/>
    <property type="molecule type" value="Genomic_DNA"/>
</dbReference>
<feature type="domain" description="RNA polymerase sigma-70 region 2" evidence="6">
    <location>
        <begin position="36"/>
        <end position="102"/>
    </location>
</feature>